<dbReference type="Gene3D" id="1.25.40.20">
    <property type="entry name" value="Ankyrin repeat-containing domain"/>
    <property type="match status" value="1"/>
</dbReference>
<organism evidence="1 2">
    <name type="scientific">Stephania japonica</name>
    <dbReference type="NCBI Taxonomy" id="461633"/>
    <lineage>
        <taxon>Eukaryota</taxon>
        <taxon>Viridiplantae</taxon>
        <taxon>Streptophyta</taxon>
        <taxon>Embryophyta</taxon>
        <taxon>Tracheophyta</taxon>
        <taxon>Spermatophyta</taxon>
        <taxon>Magnoliopsida</taxon>
        <taxon>Ranunculales</taxon>
        <taxon>Menispermaceae</taxon>
        <taxon>Menispermoideae</taxon>
        <taxon>Cissampelideae</taxon>
        <taxon>Stephania</taxon>
    </lineage>
</organism>
<dbReference type="InterPro" id="IPR002110">
    <property type="entry name" value="Ankyrin_rpt"/>
</dbReference>
<evidence type="ECO:0000313" key="1">
    <source>
        <dbReference type="EMBL" id="KAK9102362.1"/>
    </source>
</evidence>
<protein>
    <submittedName>
        <fullName evidence="1">Uncharacterized protein</fullName>
    </submittedName>
</protein>
<dbReference type="PANTHER" id="PTHR24121:SF22">
    <property type="entry name" value="PROTEIN ACCELERATED CELL DEATH 6-LIKE"/>
    <property type="match status" value="1"/>
</dbReference>
<dbReference type="AlphaFoldDB" id="A0AAP0F4L6"/>
<sequence>MDRRLNEAILGGDETTFLSLINEDEDHSIMDQMTPGSMNTVLHLASRFGHLELVHETIKLRPEMVSSHNHKLETPLHEACREGHCEVAMALLRVMPSVAYKLNRENKVPCLWLVVAAEGPPLT</sequence>
<name>A0AAP0F4L6_9MAGN</name>
<evidence type="ECO:0000313" key="2">
    <source>
        <dbReference type="Proteomes" id="UP001417504"/>
    </source>
</evidence>
<gene>
    <name evidence="1" type="ORF">Sjap_019616</name>
</gene>
<dbReference type="InterPro" id="IPR036770">
    <property type="entry name" value="Ankyrin_rpt-contain_sf"/>
</dbReference>
<dbReference type="SMART" id="SM00248">
    <property type="entry name" value="ANK"/>
    <property type="match status" value="2"/>
</dbReference>
<comment type="caution">
    <text evidence="1">The sequence shown here is derived from an EMBL/GenBank/DDBJ whole genome shotgun (WGS) entry which is preliminary data.</text>
</comment>
<dbReference type="Pfam" id="PF12796">
    <property type="entry name" value="Ank_2"/>
    <property type="match status" value="1"/>
</dbReference>
<dbReference type="SUPFAM" id="SSF48403">
    <property type="entry name" value="Ankyrin repeat"/>
    <property type="match status" value="1"/>
</dbReference>
<reference evidence="1 2" key="1">
    <citation type="submission" date="2024-01" db="EMBL/GenBank/DDBJ databases">
        <title>Genome assemblies of Stephania.</title>
        <authorList>
            <person name="Yang L."/>
        </authorList>
    </citation>
    <scope>NUCLEOTIDE SEQUENCE [LARGE SCALE GENOMIC DNA]</scope>
    <source>
        <strain evidence="1">QJT</strain>
        <tissue evidence="1">Leaf</tissue>
    </source>
</reference>
<keyword evidence="2" id="KW-1185">Reference proteome</keyword>
<proteinExistence type="predicted"/>
<dbReference type="Proteomes" id="UP001417504">
    <property type="component" value="Unassembled WGS sequence"/>
</dbReference>
<dbReference type="PANTHER" id="PTHR24121">
    <property type="entry name" value="NO MECHANORECEPTOR POTENTIAL C, ISOFORM D-RELATED"/>
    <property type="match status" value="1"/>
</dbReference>
<accession>A0AAP0F4L6</accession>
<dbReference type="EMBL" id="JBBNAE010000008">
    <property type="protein sequence ID" value="KAK9102362.1"/>
    <property type="molecule type" value="Genomic_DNA"/>
</dbReference>